<evidence type="ECO:0000313" key="2">
    <source>
        <dbReference type="Proteomes" id="UP001500928"/>
    </source>
</evidence>
<gene>
    <name evidence="1" type="ORF">GCM10023200_03330</name>
</gene>
<comment type="caution">
    <text evidence="1">The sequence shown here is derived from an EMBL/GenBank/DDBJ whole genome shotgun (WGS) entry which is preliminary data.</text>
</comment>
<organism evidence="1 2">
    <name type="scientific">Actinomycetospora chlora</name>
    <dbReference type="NCBI Taxonomy" id="663608"/>
    <lineage>
        <taxon>Bacteria</taxon>
        <taxon>Bacillati</taxon>
        <taxon>Actinomycetota</taxon>
        <taxon>Actinomycetes</taxon>
        <taxon>Pseudonocardiales</taxon>
        <taxon>Pseudonocardiaceae</taxon>
        <taxon>Actinomycetospora</taxon>
    </lineage>
</organism>
<keyword evidence="2" id="KW-1185">Reference proteome</keyword>
<accession>A0ABP9A4Y1</accession>
<proteinExistence type="predicted"/>
<dbReference type="RefSeq" id="WP_345410601.1">
    <property type="nucleotide sequence ID" value="NZ_BAABHO010000002.1"/>
</dbReference>
<reference evidence="2" key="1">
    <citation type="journal article" date="2019" name="Int. J. Syst. Evol. Microbiol.">
        <title>The Global Catalogue of Microorganisms (GCM) 10K type strain sequencing project: providing services to taxonomists for standard genome sequencing and annotation.</title>
        <authorList>
            <consortium name="The Broad Institute Genomics Platform"/>
            <consortium name="The Broad Institute Genome Sequencing Center for Infectious Disease"/>
            <person name="Wu L."/>
            <person name="Ma J."/>
        </authorList>
    </citation>
    <scope>NUCLEOTIDE SEQUENCE [LARGE SCALE GENOMIC DNA]</scope>
    <source>
        <strain evidence="2">JCM 17979</strain>
    </source>
</reference>
<dbReference type="Proteomes" id="UP001500928">
    <property type="component" value="Unassembled WGS sequence"/>
</dbReference>
<sequence length="86" mass="9459">MAVLVAVAVMALGLVVAWEVRYVGLWALVRLLDAAEGVDVAERRHYADFRQVVVSRGVAALDLAWGAGSDDRPRLTDRADWQLRSP</sequence>
<name>A0ABP9A4Y1_9PSEU</name>
<dbReference type="EMBL" id="BAABHO010000002">
    <property type="protein sequence ID" value="GAA4774182.1"/>
    <property type="molecule type" value="Genomic_DNA"/>
</dbReference>
<protein>
    <submittedName>
        <fullName evidence="1">Uncharacterized protein</fullName>
    </submittedName>
</protein>
<evidence type="ECO:0000313" key="1">
    <source>
        <dbReference type="EMBL" id="GAA4774182.1"/>
    </source>
</evidence>